<sequence>MNTVILYAQYIVNGLTLGAIYSLIALGYTMVYGILKFINFAHGDILMVGAFIGLFVYQALMSISSNPAFIMLSFFIAMIISMAFCALLGMFIERVAYKPLRNASRLAPLLSAIGVSFILSNLAAWIWGTTSRRFPYPFDNTPLVLGGVSITPHQILVLIVSVVMMILLAFFVNKTRMGKAMRATSLDQSTSELMGINVNRVISITFAVGSALAAVGGILASFDFRVYPSMGTMTGLKAFVAAVIGGIGNIQGAMIGGVLLGLLESVGAPLLHIPTGLKDTIAFAVLIIILLVKPDGILGKNEREKV</sequence>
<evidence type="ECO:0000256" key="4">
    <source>
        <dbReference type="ARBA" id="ARBA00022519"/>
    </source>
</evidence>
<dbReference type="PANTHER" id="PTHR11795">
    <property type="entry name" value="BRANCHED-CHAIN AMINO ACID TRANSPORT SYSTEM PERMEASE PROTEIN LIVH"/>
    <property type="match status" value="1"/>
</dbReference>
<dbReference type="PANTHER" id="PTHR11795:SF371">
    <property type="entry name" value="HIGH-AFFINITY BRANCHED-CHAIN AMINO ACID TRANSPORT SYSTEM PERMEASE PROTEIN LIVH"/>
    <property type="match status" value="1"/>
</dbReference>
<dbReference type="Proteomes" id="UP000823936">
    <property type="component" value="Unassembled WGS sequence"/>
</dbReference>
<protein>
    <submittedName>
        <fullName evidence="11">Branched-chain amino acid ABC transporter permease</fullName>
    </submittedName>
</protein>
<dbReference type="Pfam" id="PF02653">
    <property type="entry name" value="BPD_transp_2"/>
    <property type="match status" value="1"/>
</dbReference>
<dbReference type="GO" id="GO:0005304">
    <property type="term" value="F:L-valine transmembrane transporter activity"/>
    <property type="evidence" value="ECO:0007669"/>
    <property type="project" value="TreeGrafter"/>
</dbReference>
<dbReference type="GO" id="GO:0015808">
    <property type="term" value="P:L-alanine transport"/>
    <property type="evidence" value="ECO:0007669"/>
    <property type="project" value="TreeGrafter"/>
</dbReference>
<keyword evidence="8 10" id="KW-0472">Membrane</keyword>
<comment type="subcellular location">
    <subcellularLocation>
        <location evidence="1">Cell membrane</location>
        <topology evidence="1">Multi-pass membrane protein</topology>
    </subcellularLocation>
</comment>
<dbReference type="CDD" id="cd06582">
    <property type="entry name" value="TM_PBP1_LivH_like"/>
    <property type="match status" value="1"/>
</dbReference>
<dbReference type="GO" id="GO:0015192">
    <property type="term" value="F:L-phenylalanine transmembrane transporter activity"/>
    <property type="evidence" value="ECO:0007669"/>
    <property type="project" value="TreeGrafter"/>
</dbReference>
<dbReference type="GO" id="GO:1903806">
    <property type="term" value="P:L-isoleucine import across plasma membrane"/>
    <property type="evidence" value="ECO:0007669"/>
    <property type="project" value="TreeGrafter"/>
</dbReference>
<evidence type="ECO:0000256" key="7">
    <source>
        <dbReference type="ARBA" id="ARBA00022989"/>
    </source>
</evidence>
<keyword evidence="4" id="KW-0997">Cell inner membrane</keyword>
<dbReference type="GO" id="GO:0005886">
    <property type="term" value="C:plasma membrane"/>
    <property type="evidence" value="ECO:0007669"/>
    <property type="project" value="UniProtKB-SubCell"/>
</dbReference>
<evidence type="ECO:0000256" key="6">
    <source>
        <dbReference type="ARBA" id="ARBA00022970"/>
    </source>
</evidence>
<dbReference type="GO" id="GO:0042941">
    <property type="term" value="P:D-alanine transmembrane transport"/>
    <property type="evidence" value="ECO:0007669"/>
    <property type="project" value="TreeGrafter"/>
</dbReference>
<dbReference type="InterPro" id="IPR052157">
    <property type="entry name" value="BCAA_transport_permease"/>
</dbReference>
<keyword evidence="6" id="KW-0029">Amino-acid transport</keyword>
<feature type="transmembrane region" description="Helical" evidence="10">
    <location>
        <begin position="201"/>
        <end position="219"/>
    </location>
</feature>
<keyword evidence="5 10" id="KW-0812">Transmembrane</keyword>
<keyword evidence="7 10" id="KW-1133">Transmembrane helix</keyword>
<evidence type="ECO:0000256" key="5">
    <source>
        <dbReference type="ARBA" id="ARBA00022692"/>
    </source>
</evidence>
<evidence type="ECO:0000313" key="12">
    <source>
        <dbReference type="Proteomes" id="UP000823936"/>
    </source>
</evidence>
<comment type="similarity">
    <text evidence="9">Belongs to the binding-protein-dependent transport system permease family. LivHM subfamily.</text>
</comment>
<feature type="transmembrane region" description="Helical" evidence="10">
    <location>
        <begin position="104"/>
        <end position="127"/>
    </location>
</feature>
<accession>A0A9D1PSP4</accession>
<evidence type="ECO:0000256" key="2">
    <source>
        <dbReference type="ARBA" id="ARBA00022448"/>
    </source>
</evidence>
<name>A0A9D1PSP4_9SPIO</name>
<dbReference type="EMBL" id="DXHU01000017">
    <property type="protein sequence ID" value="HIV99006.1"/>
    <property type="molecule type" value="Genomic_DNA"/>
</dbReference>
<feature type="transmembrane region" description="Helical" evidence="10">
    <location>
        <begin position="239"/>
        <end position="263"/>
    </location>
</feature>
<evidence type="ECO:0000313" key="11">
    <source>
        <dbReference type="EMBL" id="HIV99006.1"/>
    </source>
</evidence>
<feature type="transmembrane region" description="Helical" evidence="10">
    <location>
        <begin position="45"/>
        <end position="63"/>
    </location>
</feature>
<feature type="transmembrane region" description="Helical" evidence="10">
    <location>
        <begin position="275"/>
        <end position="292"/>
    </location>
</feature>
<keyword evidence="3" id="KW-1003">Cell membrane</keyword>
<dbReference type="InterPro" id="IPR001851">
    <property type="entry name" value="ABC_transp_permease"/>
</dbReference>
<dbReference type="GO" id="GO:0015188">
    <property type="term" value="F:L-isoleucine transmembrane transporter activity"/>
    <property type="evidence" value="ECO:0007669"/>
    <property type="project" value="TreeGrafter"/>
</dbReference>
<reference evidence="11" key="2">
    <citation type="submission" date="2021-04" db="EMBL/GenBank/DDBJ databases">
        <authorList>
            <person name="Gilroy R."/>
        </authorList>
    </citation>
    <scope>NUCLEOTIDE SEQUENCE</scope>
    <source>
        <strain evidence="11">Gambia11-129</strain>
    </source>
</reference>
<proteinExistence type="inferred from homology"/>
<dbReference type="GO" id="GO:0015190">
    <property type="term" value="F:L-leucine transmembrane transporter activity"/>
    <property type="evidence" value="ECO:0007669"/>
    <property type="project" value="TreeGrafter"/>
</dbReference>
<organism evidence="11 12">
    <name type="scientific">Candidatus Ornithospirochaeta avicola</name>
    <dbReference type="NCBI Taxonomy" id="2840896"/>
    <lineage>
        <taxon>Bacteria</taxon>
        <taxon>Pseudomonadati</taxon>
        <taxon>Spirochaetota</taxon>
        <taxon>Spirochaetia</taxon>
        <taxon>Spirochaetales</taxon>
        <taxon>Spirochaetaceae</taxon>
        <taxon>Spirochaetaceae incertae sedis</taxon>
        <taxon>Candidatus Ornithospirochaeta</taxon>
    </lineage>
</organism>
<dbReference type="AlphaFoldDB" id="A0A9D1PSP4"/>
<gene>
    <name evidence="11" type="ORF">IAB12_04440</name>
</gene>
<keyword evidence="2" id="KW-0813">Transport</keyword>
<evidence type="ECO:0000256" key="8">
    <source>
        <dbReference type="ARBA" id="ARBA00023136"/>
    </source>
</evidence>
<reference evidence="11" key="1">
    <citation type="journal article" date="2021" name="PeerJ">
        <title>Extensive microbial diversity within the chicken gut microbiome revealed by metagenomics and culture.</title>
        <authorList>
            <person name="Gilroy R."/>
            <person name="Ravi A."/>
            <person name="Getino M."/>
            <person name="Pursley I."/>
            <person name="Horton D.L."/>
            <person name="Alikhan N.F."/>
            <person name="Baker D."/>
            <person name="Gharbi K."/>
            <person name="Hall N."/>
            <person name="Watson M."/>
            <person name="Adriaenssens E.M."/>
            <person name="Foster-Nyarko E."/>
            <person name="Jarju S."/>
            <person name="Secka A."/>
            <person name="Antonio M."/>
            <person name="Oren A."/>
            <person name="Chaudhuri R.R."/>
            <person name="La Ragione R."/>
            <person name="Hildebrand F."/>
            <person name="Pallen M.J."/>
        </authorList>
    </citation>
    <scope>NUCLEOTIDE SEQUENCE</scope>
    <source>
        <strain evidence="11">Gambia11-129</strain>
    </source>
</reference>
<evidence type="ECO:0000256" key="3">
    <source>
        <dbReference type="ARBA" id="ARBA00022475"/>
    </source>
</evidence>
<feature type="transmembrane region" description="Helical" evidence="10">
    <location>
        <begin position="69"/>
        <end position="92"/>
    </location>
</feature>
<feature type="transmembrane region" description="Helical" evidence="10">
    <location>
        <begin position="6"/>
        <end position="33"/>
    </location>
</feature>
<evidence type="ECO:0000256" key="10">
    <source>
        <dbReference type="SAM" id="Phobius"/>
    </source>
</evidence>
<evidence type="ECO:0000256" key="9">
    <source>
        <dbReference type="ARBA" id="ARBA00037998"/>
    </source>
</evidence>
<evidence type="ECO:0000256" key="1">
    <source>
        <dbReference type="ARBA" id="ARBA00004651"/>
    </source>
</evidence>
<comment type="caution">
    <text evidence="11">The sequence shown here is derived from an EMBL/GenBank/DDBJ whole genome shotgun (WGS) entry which is preliminary data.</text>
</comment>
<feature type="transmembrane region" description="Helical" evidence="10">
    <location>
        <begin position="147"/>
        <end position="172"/>
    </location>
</feature>